<evidence type="ECO:0000313" key="1">
    <source>
        <dbReference type="EMBL" id="AET60209.1"/>
    </source>
</evidence>
<dbReference type="STRING" id="985665.HPL003_17325"/>
<protein>
    <submittedName>
        <fullName evidence="1">Uncharacterized protein</fullName>
    </submittedName>
</protein>
<evidence type="ECO:0000313" key="2">
    <source>
        <dbReference type="Proteomes" id="UP000005876"/>
    </source>
</evidence>
<dbReference type="HOGENOM" id="CLU_2827158_0_0_9"/>
<dbReference type="KEGG" id="pta:HPL003_17325"/>
<gene>
    <name evidence="1" type="ordered locus">HPL003_17325</name>
</gene>
<reference evidence="1 2" key="3">
    <citation type="journal article" date="2012" name="J. Bacteriol.">
        <title>Genome Sequence of Paenibacillus terrae HPL-003, a Xylanase-Producing Bacterium Isolated from Soil Found in Forest Residue.</title>
        <authorList>
            <person name="Shin S.H."/>
            <person name="Kim S."/>
            <person name="Kim J.Y."/>
            <person name="Song H.Y."/>
            <person name="Cho S.J."/>
            <person name="Kim D.R."/>
            <person name="Lee K.I."/>
            <person name="Lim H.K."/>
            <person name="Park N.J."/>
            <person name="Hwang I.T."/>
            <person name="Yang K.S."/>
        </authorList>
    </citation>
    <scope>NUCLEOTIDE SEQUENCE [LARGE SCALE GENOMIC DNA]</scope>
    <source>
        <strain evidence="1 2">HPL-003</strain>
    </source>
</reference>
<dbReference type="Proteomes" id="UP000005876">
    <property type="component" value="Chromosome"/>
</dbReference>
<proteinExistence type="predicted"/>
<sequence>MSPEDSLRKYRIQPEWSESYYDLPICLEIVSRIFNGVPIHAQVISVLHPQRDLTEAMKELKQLGIR</sequence>
<dbReference type="EMBL" id="CP003107">
    <property type="protein sequence ID" value="AET60209.1"/>
    <property type="molecule type" value="Genomic_DNA"/>
</dbReference>
<reference evidence="2" key="1">
    <citation type="submission" date="2011-11" db="EMBL/GenBank/DDBJ databases">
        <title>Complete sequence of Paenibacillus terrae HPL-003.</title>
        <authorList>
            <person name="Shin S.H."/>
            <person name="Kim S."/>
            <person name="Kim J.Y."/>
        </authorList>
    </citation>
    <scope>NUCLEOTIDE SEQUENCE [LARGE SCALE GENOMIC DNA]</scope>
    <source>
        <strain evidence="2">HPL-003</strain>
    </source>
</reference>
<reference key="2">
    <citation type="submission" date="2011-11" db="EMBL/GenBank/DDBJ databases">
        <authorList>
            <person name="Shin S.H."/>
            <person name="Kim S."/>
            <person name="Kim J.Y."/>
        </authorList>
    </citation>
    <scope>NUCLEOTIDE SEQUENCE</scope>
    <source>
        <strain>HPL-003</strain>
    </source>
</reference>
<accession>G7VZB5</accession>
<dbReference type="AlphaFoldDB" id="G7VZB5"/>
<organism evidence="1 2">
    <name type="scientific">Paenibacillus terrae (strain HPL-003)</name>
    <dbReference type="NCBI Taxonomy" id="985665"/>
    <lineage>
        <taxon>Bacteria</taxon>
        <taxon>Bacillati</taxon>
        <taxon>Bacillota</taxon>
        <taxon>Bacilli</taxon>
        <taxon>Bacillales</taxon>
        <taxon>Paenibacillaceae</taxon>
        <taxon>Paenibacillus</taxon>
    </lineage>
</organism>
<name>G7VZB5_PAETH</name>